<dbReference type="OrthoDB" id="5421239at2759"/>
<dbReference type="EMBL" id="CAJNDS010002257">
    <property type="protein sequence ID" value="CAE7396114.1"/>
    <property type="molecule type" value="Genomic_DNA"/>
</dbReference>
<evidence type="ECO:0000313" key="3">
    <source>
        <dbReference type="Proteomes" id="UP000604046"/>
    </source>
</evidence>
<gene>
    <name evidence="2" type="ORF">SNAT2548_LOCUS21574</name>
</gene>
<protein>
    <recommendedName>
        <fullName evidence="4">Tocopherol cyclase, chloroplastic</fullName>
    </recommendedName>
</protein>
<organism evidence="2 3">
    <name type="scientific">Symbiodinium natans</name>
    <dbReference type="NCBI Taxonomy" id="878477"/>
    <lineage>
        <taxon>Eukaryota</taxon>
        <taxon>Sar</taxon>
        <taxon>Alveolata</taxon>
        <taxon>Dinophyceae</taxon>
        <taxon>Suessiales</taxon>
        <taxon>Symbiodiniaceae</taxon>
        <taxon>Symbiodinium</taxon>
    </lineage>
</organism>
<accession>A0A812QNU8</accession>
<evidence type="ECO:0000313" key="2">
    <source>
        <dbReference type="EMBL" id="CAE7396114.1"/>
    </source>
</evidence>
<keyword evidence="3" id="KW-1185">Reference proteome</keyword>
<feature type="region of interest" description="Disordered" evidence="1">
    <location>
        <begin position="405"/>
        <end position="447"/>
    </location>
</feature>
<dbReference type="GO" id="GO:0009976">
    <property type="term" value="F:tocopherol cyclase activity"/>
    <property type="evidence" value="ECO:0007669"/>
    <property type="project" value="InterPro"/>
</dbReference>
<sequence length="447" mass="49254">MWRAAAWAALVHASPFEPFPVRPDGPWFEGWFTRIIDQHSNRSVAVIIASFQAKGATNFTSSWAAALVSHANGTMITEQVFPSQSSVRITDRGRPVNKELPRSQPAIFEVESEIGRFAVNDSKSELLLTFPSGLKVEASLDNRVPWDAACKDTCGPEGWAGRLPSGLLPTHYFVHSLGSTATYAVNELRGFGFAHQEANYGSFFPSAWTWVEGISSDGSSQLLLTGGAFTLAELTARQFLLAYRSPRFHWDFRSVNMDHIVAQVDACRSLLVLSASRVLSGRRLELEVRAVPGTFSDPLYFPTREGWSNRPGSVESYRARAWVKVFQHGVLQARCLKLSPRTEQRASVAGVLFGGRKGTRTQPVAAKGQLVEVLPYLDAEVATIVRGAIKHVDDWMHLHFGERAIEIDDSQPPPTSAGESKGEKVEDTNEPETQPWPPRPPSTEKGA</sequence>
<name>A0A812QNU8_9DINO</name>
<evidence type="ECO:0000256" key="1">
    <source>
        <dbReference type="SAM" id="MobiDB-lite"/>
    </source>
</evidence>
<reference evidence="2" key="1">
    <citation type="submission" date="2021-02" db="EMBL/GenBank/DDBJ databases">
        <authorList>
            <person name="Dougan E. K."/>
            <person name="Rhodes N."/>
            <person name="Thang M."/>
            <person name="Chan C."/>
        </authorList>
    </citation>
    <scope>NUCLEOTIDE SEQUENCE</scope>
</reference>
<dbReference type="InterPro" id="IPR025893">
    <property type="entry name" value="Tocopherol_cyclase"/>
</dbReference>
<comment type="caution">
    <text evidence="2">The sequence shown here is derived from an EMBL/GenBank/DDBJ whole genome shotgun (WGS) entry which is preliminary data.</text>
</comment>
<evidence type="ECO:0008006" key="4">
    <source>
        <dbReference type="Google" id="ProtNLM"/>
    </source>
</evidence>
<proteinExistence type="predicted"/>
<dbReference type="Proteomes" id="UP000604046">
    <property type="component" value="Unassembled WGS sequence"/>
</dbReference>
<dbReference type="PANTHER" id="PTHR35309:SF4">
    <property type="entry name" value="TOCOPHEROL CYCLASE"/>
    <property type="match status" value="1"/>
</dbReference>
<dbReference type="PANTHER" id="PTHR35309">
    <property type="match status" value="1"/>
</dbReference>
<dbReference type="AlphaFoldDB" id="A0A812QNU8"/>